<keyword evidence="5" id="KW-0406">Ion transport</keyword>
<gene>
    <name evidence="9" type="ORF">H0A75_08040</name>
</gene>
<evidence type="ECO:0000256" key="6">
    <source>
        <dbReference type="ARBA" id="ARBA00023136"/>
    </source>
</evidence>
<comment type="caution">
    <text evidence="9">The sequence shown here is derived from an EMBL/GenBank/DDBJ whole genome shotgun (WGS) entry which is preliminary data.</text>
</comment>
<accession>A0A7Z0SFK9</accession>
<dbReference type="GO" id="GO:1902600">
    <property type="term" value="P:proton transmembrane transport"/>
    <property type="evidence" value="ECO:0007669"/>
    <property type="project" value="InterPro"/>
</dbReference>
<evidence type="ECO:0000256" key="1">
    <source>
        <dbReference type="ARBA" id="ARBA00004141"/>
    </source>
</evidence>
<keyword evidence="3 7" id="KW-0812">Transmembrane</keyword>
<keyword evidence="2" id="KW-0813">Transport</keyword>
<evidence type="ECO:0000313" key="9">
    <source>
        <dbReference type="EMBL" id="NYT47515.1"/>
    </source>
</evidence>
<dbReference type="Proteomes" id="UP000537890">
    <property type="component" value="Unassembled WGS sequence"/>
</dbReference>
<dbReference type="GO" id="GO:0015297">
    <property type="term" value="F:antiporter activity"/>
    <property type="evidence" value="ECO:0007669"/>
    <property type="project" value="UniProtKB-KW"/>
</dbReference>
<protein>
    <submittedName>
        <fullName evidence="9">Cation:proton antiporter</fullName>
    </submittedName>
</protein>
<reference evidence="9 10" key="1">
    <citation type="submission" date="2020-05" db="EMBL/GenBank/DDBJ databases">
        <title>Horizontal transmission and recombination maintain forever young bacterial symbiont genomes.</title>
        <authorList>
            <person name="Russell S.L."/>
            <person name="Pepper-Tunick E."/>
            <person name="Svedberg J."/>
            <person name="Byrne A."/>
            <person name="Ruelas Castillo J."/>
            <person name="Vollmers C."/>
            <person name="Beinart R.A."/>
            <person name="Corbett-Detig R."/>
        </authorList>
    </citation>
    <scope>NUCLEOTIDE SEQUENCE [LARGE SCALE GENOMIC DNA]</scope>
    <source>
        <strain evidence="9">4727-3</strain>
    </source>
</reference>
<dbReference type="EMBL" id="JACCHS010000168">
    <property type="protein sequence ID" value="NYT47515.1"/>
    <property type="molecule type" value="Genomic_DNA"/>
</dbReference>
<evidence type="ECO:0000259" key="8">
    <source>
        <dbReference type="Pfam" id="PF00999"/>
    </source>
</evidence>
<feature type="domain" description="Cation/H+ exchanger transmembrane" evidence="8">
    <location>
        <begin position="2"/>
        <end position="146"/>
    </location>
</feature>
<evidence type="ECO:0000256" key="3">
    <source>
        <dbReference type="ARBA" id="ARBA00022692"/>
    </source>
</evidence>
<evidence type="ECO:0000256" key="5">
    <source>
        <dbReference type="ARBA" id="ARBA00023065"/>
    </source>
</evidence>
<name>A0A7Z0SFK9_9GAMM</name>
<feature type="transmembrane region" description="Helical" evidence="7">
    <location>
        <begin position="132"/>
        <end position="149"/>
    </location>
</feature>
<evidence type="ECO:0000313" key="10">
    <source>
        <dbReference type="Proteomes" id="UP000537890"/>
    </source>
</evidence>
<dbReference type="GO" id="GO:0016020">
    <property type="term" value="C:membrane"/>
    <property type="evidence" value="ECO:0007669"/>
    <property type="project" value="UniProtKB-SubCell"/>
</dbReference>
<evidence type="ECO:0000256" key="7">
    <source>
        <dbReference type="SAM" id="Phobius"/>
    </source>
</evidence>
<keyword evidence="2" id="KW-0050">Antiport</keyword>
<feature type="transmembrane region" description="Helical" evidence="7">
    <location>
        <begin position="20"/>
        <end position="42"/>
    </location>
</feature>
<dbReference type="InterPro" id="IPR006153">
    <property type="entry name" value="Cation/H_exchanger_TM"/>
</dbReference>
<keyword evidence="6 7" id="KW-0472">Membrane</keyword>
<feature type="transmembrane region" description="Helical" evidence="7">
    <location>
        <begin position="106"/>
        <end position="126"/>
    </location>
</feature>
<sequence>MFFSFVLGFIKGEAFDLMQMAIVSGKVILFFTVTLSIGIFLYPRLTFPFRSKKGKGFTFILVLGFAAGEFAEHLGLHFIIGAYFAGLFFEEKVVNKRLFEIVNDRLYALSYSFLKTFFFSLGFNTFALPRAFLIWFLVVLTLSVMIGQIF</sequence>
<comment type="subcellular location">
    <subcellularLocation>
        <location evidence="1">Membrane</location>
        <topology evidence="1">Multi-pass membrane protein</topology>
    </subcellularLocation>
</comment>
<evidence type="ECO:0000256" key="2">
    <source>
        <dbReference type="ARBA" id="ARBA00022449"/>
    </source>
</evidence>
<dbReference type="Gene3D" id="1.20.1530.20">
    <property type="match status" value="1"/>
</dbReference>
<evidence type="ECO:0000256" key="4">
    <source>
        <dbReference type="ARBA" id="ARBA00022989"/>
    </source>
</evidence>
<proteinExistence type="predicted"/>
<organism evidence="9 10">
    <name type="scientific">Candidatus Methanofishera endochildressiae</name>
    <dbReference type="NCBI Taxonomy" id="2738884"/>
    <lineage>
        <taxon>Bacteria</taxon>
        <taxon>Pseudomonadati</taxon>
        <taxon>Pseudomonadota</taxon>
        <taxon>Gammaproteobacteria</taxon>
        <taxon>Candidatus Methanofishera</taxon>
    </lineage>
</organism>
<dbReference type="InterPro" id="IPR038770">
    <property type="entry name" value="Na+/solute_symporter_sf"/>
</dbReference>
<dbReference type="AlphaFoldDB" id="A0A7Z0SFK9"/>
<dbReference type="Pfam" id="PF00999">
    <property type="entry name" value="Na_H_Exchanger"/>
    <property type="match status" value="1"/>
</dbReference>
<keyword evidence="4 7" id="KW-1133">Transmembrane helix</keyword>